<proteinExistence type="predicted"/>
<dbReference type="EMBL" id="JABFTS010000003">
    <property type="protein sequence ID" value="MCE8051892.1"/>
    <property type="molecule type" value="Genomic_DNA"/>
</dbReference>
<keyword evidence="5" id="KW-1133">Transmembrane helix</keyword>
<feature type="transmembrane region" description="Helical" evidence="5">
    <location>
        <begin position="53"/>
        <end position="70"/>
    </location>
</feature>
<reference evidence="7" key="2">
    <citation type="journal article" date="2021" name="Front. Microbiol.">
        <title>Aerobic Denitrification and Heterotrophic Sulfur Oxidation in the Genus Halomonas Revealed by Six Novel Species Characterizations and Genome-Based Analysis.</title>
        <authorList>
            <person name="Wang L."/>
            <person name="Shao Z."/>
        </authorList>
    </citation>
    <scope>NUCLEOTIDE SEQUENCE</scope>
    <source>
        <strain evidence="7">MCCC 1A05776</strain>
    </source>
</reference>
<evidence type="ECO:0000256" key="3">
    <source>
        <dbReference type="ARBA" id="ARBA00034247"/>
    </source>
</evidence>
<feature type="region of interest" description="Disordered" evidence="4">
    <location>
        <begin position="410"/>
        <end position="437"/>
    </location>
</feature>
<dbReference type="GO" id="GO:1902201">
    <property type="term" value="P:negative regulation of bacterial-type flagellum-dependent cell motility"/>
    <property type="evidence" value="ECO:0007669"/>
    <property type="project" value="TreeGrafter"/>
</dbReference>
<feature type="transmembrane region" description="Helical" evidence="5">
    <location>
        <begin position="138"/>
        <end position="156"/>
    </location>
</feature>
<name>A0AAW4YT94_9GAMM</name>
<dbReference type="CDD" id="cd01949">
    <property type="entry name" value="GGDEF"/>
    <property type="match status" value="1"/>
</dbReference>
<dbReference type="GO" id="GO:0043709">
    <property type="term" value="P:cell adhesion involved in single-species biofilm formation"/>
    <property type="evidence" value="ECO:0007669"/>
    <property type="project" value="TreeGrafter"/>
</dbReference>
<dbReference type="AlphaFoldDB" id="A0AAW4YT94"/>
<dbReference type="Gene3D" id="3.30.70.270">
    <property type="match status" value="1"/>
</dbReference>
<dbReference type="PROSITE" id="PS50887">
    <property type="entry name" value="GGDEF"/>
    <property type="match status" value="1"/>
</dbReference>
<dbReference type="SMART" id="SM00267">
    <property type="entry name" value="GGDEF"/>
    <property type="match status" value="1"/>
</dbReference>
<comment type="caution">
    <text evidence="7">The sequence shown here is derived from an EMBL/GenBank/DDBJ whole genome shotgun (WGS) entry which is preliminary data.</text>
</comment>
<dbReference type="PANTHER" id="PTHR45138">
    <property type="entry name" value="REGULATORY COMPONENTS OF SENSORY TRANSDUCTION SYSTEM"/>
    <property type="match status" value="1"/>
</dbReference>
<evidence type="ECO:0000259" key="6">
    <source>
        <dbReference type="PROSITE" id="PS50887"/>
    </source>
</evidence>
<dbReference type="InterPro" id="IPR000160">
    <property type="entry name" value="GGDEF_dom"/>
</dbReference>
<keyword evidence="5" id="KW-0472">Membrane</keyword>
<sequence>MIENGASDGGPAVKDTLLSAVEADLVRPWYRLRFSPAVEARFEADTSARRSRLLVIAGLLALVIYNLYIFNDYVIRPESLLTAAWLRFGLMTPLGLAALYAVYRGLSPILREATMAATIVIAMLLSSVNFYLSDSPYSFLDTFSFGLILLVGNIVFSLRFGFALASSLLCAVIMTSFVIPYGHTDNAVKINTLVVFASSAVFTLLANYRLEASERQAYLLLLRERLGNEATLQDNQTLARISTTDPLTGVANRRHFDEVLAQRWNEAIAERTMLGMLVLDIDCFKNYNDRYGHLEGDVCLRQVAQEIQHHVRHELDLVVRYGGEEFVVLMPEASASSAFQAAERIRQGIEALAIPNAGVPHSAVVTISIGVAVARPTSAMPPSTLLSLADEALYQAKREGRNRCVLAQLQEGGPSTQAQRNMPHAEPLPAPDAETKR</sequence>
<evidence type="ECO:0000256" key="1">
    <source>
        <dbReference type="ARBA" id="ARBA00001946"/>
    </source>
</evidence>
<organism evidence="7 8">
    <name type="scientific">Billgrantia desiderata</name>
    <dbReference type="NCBI Taxonomy" id="52021"/>
    <lineage>
        <taxon>Bacteria</taxon>
        <taxon>Pseudomonadati</taxon>
        <taxon>Pseudomonadota</taxon>
        <taxon>Gammaproteobacteria</taxon>
        <taxon>Oceanospirillales</taxon>
        <taxon>Halomonadaceae</taxon>
        <taxon>Billgrantia</taxon>
    </lineage>
</organism>
<protein>
    <recommendedName>
        <fullName evidence="2">diguanylate cyclase</fullName>
        <ecNumber evidence="2">2.7.7.65</ecNumber>
    </recommendedName>
</protein>
<evidence type="ECO:0000313" key="7">
    <source>
        <dbReference type="EMBL" id="MCE8051892.1"/>
    </source>
</evidence>
<reference evidence="7" key="1">
    <citation type="submission" date="2020-05" db="EMBL/GenBank/DDBJ databases">
        <authorList>
            <person name="Wang L."/>
            <person name="Shao Z."/>
        </authorList>
    </citation>
    <scope>NUCLEOTIDE SEQUENCE</scope>
    <source>
        <strain evidence="7">MCCC 1A05776</strain>
    </source>
</reference>
<dbReference type="FunFam" id="3.30.70.270:FF:000001">
    <property type="entry name" value="Diguanylate cyclase domain protein"/>
    <property type="match status" value="1"/>
</dbReference>
<accession>A0AAW4YT94</accession>
<evidence type="ECO:0000313" key="8">
    <source>
        <dbReference type="Proteomes" id="UP001320178"/>
    </source>
</evidence>
<dbReference type="EC" id="2.7.7.65" evidence="2"/>
<comment type="cofactor">
    <cofactor evidence="1">
        <name>Mg(2+)</name>
        <dbReference type="ChEBI" id="CHEBI:18420"/>
    </cofactor>
</comment>
<dbReference type="InterPro" id="IPR050469">
    <property type="entry name" value="Diguanylate_Cyclase"/>
</dbReference>
<dbReference type="NCBIfam" id="TIGR00254">
    <property type="entry name" value="GGDEF"/>
    <property type="match status" value="1"/>
</dbReference>
<dbReference type="GO" id="GO:0052621">
    <property type="term" value="F:diguanylate cyclase activity"/>
    <property type="evidence" value="ECO:0007669"/>
    <property type="project" value="UniProtKB-EC"/>
</dbReference>
<dbReference type="Proteomes" id="UP001320178">
    <property type="component" value="Unassembled WGS sequence"/>
</dbReference>
<feature type="transmembrane region" description="Helical" evidence="5">
    <location>
        <begin position="115"/>
        <end position="132"/>
    </location>
</feature>
<dbReference type="SUPFAM" id="SSF55073">
    <property type="entry name" value="Nucleotide cyclase"/>
    <property type="match status" value="1"/>
</dbReference>
<evidence type="ECO:0000256" key="5">
    <source>
        <dbReference type="SAM" id="Phobius"/>
    </source>
</evidence>
<evidence type="ECO:0000256" key="4">
    <source>
        <dbReference type="SAM" id="MobiDB-lite"/>
    </source>
</evidence>
<dbReference type="PANTHER" id="PTHR45138:SF9">
    <property type="entry name" value="DIGUANYLATE CYCLASE DGCM-RELATED"/>
    <property type="match status" value="1"/>
</dbReference>
<feature type="transmembrane region" description="Helical" evidence="5">
    <location>
        <begin position="188"/>
        <end position="208"/>
    </location>
</feature>
<feature type="domain" description="GGDEF" evidence="6">
    <location>
        <begin position="272"/>
        <end position="409"/>
    </location>
</feature>
<dbReference type="Pfam" id="PF00990">
    <property type="entry name" value="GGDEF"/>
    <property type="match status" value="1"/>
</dbReference>
<feature type="transmembrane region" description="Helical" evidence="5">
    <location>
        <begin position="163"/>
        <end position="182"/>
    </location>
</feature>
<gene>
    <name evidence="7" type="ORF">HOP61_11345</name>
</gene>
<dbReference type="InterPro" id="IPR043128">
    <property type="entry name" value="Rev_trsase/Diguanyl_cyclase"/>
</dbReference>
<comment type="catalytic activity">
    <reaction evidence="3">
        <text>2 GTP = 3',3'-c-di-GMP + 2 diphosphate</text>
        <dbReference type="Rhea" id="RHEA:24898"/>
        <dbReference type="ChEBI" id="CHEBI:33019"/>
        <dbReference type="ChEBI" id="CHEBI:37565"/>
        <dbReference type="ChEBI" id="CHEBI:58805"/>
        <dbReference type="EC" id="2.7.7.65"/>
    </reaction>
</comment>
<dbReference type="GO" id="GO:0005886">
    <property type="term" value="C:plasma membrane"/>
    <property type="evidence" value="ECO:0007669"/>
    <property type="project" value="TreeGrafter"/>
</dbReference>
<feature type="transmembrane region" description="Helical" evidence="5">
    <location>
        <begin position="82"/>
        <end position="103"/>
    </location>
</feature>
<keyword evidence="5" id="KW-0812">Transmembrane</keyword>
<dbReference type="InterPro" id="IPR029787">
    <property type="entry name" value="Nucleotide_cyclase"/>
</dbReference>
<evidence type="ECO:0000256" key="2">
    <source>
        <dbReference type="ARBA" id="ARBA00012528"/>
    </source>
</evidence>